<feature type="domain" description="Cyclic nucleotide-binding" evidence="2">
    <location>
        <begin position="287"/>
        <end position="412"/>
    </location>
</feature>
<dbReference type="PANTHER" id="PTHR11635:SF152">
    <property type="entry name" value="CAMP-DEPENDENT PROTEIN KINASE TYPE I REGULATORY SUBUNIT-RELATED"/>
    <property type="match status" value="1"/>
</dbReference>
<dbReference type="GeneID" id="39981019"/>
<feature type="region of interest" description="Disordered" evidence="1">
    <location>
        <begin position="36"/>
        <end position="90"/>
    </location>
</feature>
<dbReference type="VEuPathDB" id="TriTrypDB:TM35_000015580"/>
<evidence type="ECO:0000259" key="2">
    <source>
        <dbReference type="PROSITE" id="PS50042"/>
    </source>
</evidence>
<dbReference type="Pfam" id="PF00027">
    <property type="entry name" value="cNMP_binding"/>
    <property type="match status" value="2"/>
</dbReference>
<sequence length="573" mass="65229">MSKFDKSVCEWIASSSINRASKQEILERVKSTIDEYKKLDERSHHYSNTVNDDNEKNKSTNNRNSRKSATQTPPLGKKSTLRSSKKNEEGKMVDYGFTEVVDDVLHKLERESMPPLPPRRPSTKMNESQNEIHSVNSAPQGNEEPKNTQDIISESQQEHHEENVSCLSDDQPHSEKNRSVSSDLEAMQNRFATFKFGKAETESQPSAVVETNHFEDAAAARRNSEDEIIAEGEDARLRLLQQKRSSRPGISALSIDADEIMSTEFLATPKSSEDMAFIKKVLESHFLFSFLDDAEISMLTMVMDTTDIPEGTKIISRDETGDTFYIVLSGEAKMTMYEKEEEEEEEERTKTIDLQRGAVFGDLQLLYEVKSEVTVEAMTPMVCATIKRKTYKIILSRSAEEKRKRYVSFLEKVPFLKDLTPDERSKMAEALKNDHFTQGDKIIRYGEKGDWLHIIVEGTADVIGRNEAGEEEYVATFHEGDCAGDLEFLFHHETVADIVVSSPTVKTAKLSRRHFEKLIGTAKELLQRKAEEDASYQYYRRTMGSASPPREDLAPPFDQPPEYVTKSKLHLEY</sequence>
<protein>
    <submittedName>
        <fullName evidence="3">Putative regulatory subunit of protein kinase a-like protein</fullName>
    </submittedName>
</protein>
<comment type="caution">
    <text evidence="3">The sequence shown here is derived from an EMBL/GenBank/DDBJ whole genome shotgun (WGS) entry which is preliminary data.</text>
</comment>
<dbReference type="Gene3D" id="2.60.120.10">
    <property type="entry name" value="Jelly Rolls"/>
    <property type="match status" value="2"/>
</dbReference>
<keyword evidence="3" id="KW-0418">Kinase</keyword>
<dbReference type="InterPro" id="IPR014710">
    <property type="entry name" value="RmlC-like_jellyroll"/>
</dbReference>
<reference evidence="3 4" key="1">
    <citation type="submission" date="2017-03" db="EMBL/GenBank/DDBJ databases">
        <title>An alternative strategy for trypanosome survival in the mammalian bloodstream revealed through genome and transcriptome analysis of the ubiquitous bovine parasite Trypanosoma (Megatrypanum) theileri.</title>
        <authorList>
            <person name="Kelly S."/>
            <person name="Ivens A."/>
            <person name="Mott A."/>
            <person name="O'Neill E."/>
            <person name="Emms D."/>
            <person name="Macleod O."/>
            <person name="Voorheis P."/>
            <person name="Matthews J."/>
            <person name="Matthews K."/>
            <person name="Carrington M."/>
        </authorList>
    </citation>
    <scope>NUCLEOTIDE SEQUENCE [LARGE SCALE GENOMIC DNA]</scope>
    <source>
        <strain evidence="3">Edinburgh</strain>
    </source>
</reference>
<dbReference type="STRING" id="67003.A0A1X0PA25"/>
<feature type="region of interest" description="Disordered" evidence="1">
    <location>
        <begin position="109"/>
        <end position="182"/>
    </location>
</feature>
<dbReference type="PANTHER" id="PTHR11635">
    <property type="entry name" value="CAMP-DEPENDENT PROTEIN KINASE REGULATORY CHAIN"/>
    <property type="match status" value="1"/>
</dbReference>
<dbReference type="InterPro" id="IPR018490">
    <property type="entry name" value="cNMP-bd_dom_sf"/>
</dbReference>
<dbReference type="GO" id="GO:0005829">
    <property type="term" value="C:cytosol"/>
    <property type="evidence" value="ECO:0007669"/>
    <property type="project" value="TreeGrafter"/>
</dbReference>
<gene>
    <name evidence="3" type="ORF">TM35_000015580</name>
</gene>
<dbReference type="InterPro" id="IPR000595">
    <property type="entry name" value="cNMP-bd_dom"/>
</dbReference>
<dbReference type="RefSeq" id="XP_028887747.1">
    <property type="nucleotide sequence ID" value="XM_029021239.1"/>
</dbReference>
<dbReference type="InterPro" id="IPR050503">
    <property type="entry name" value="cAMP-dep_PK_reg_su-like"/>
</dbReference>
<evidence type="ECO:0000256" key="1">
    <source>
        <dbReference type="SAM" id="MobiDB-lite"/>
    </source>
</evidence>
<dbReference type="SMART" id="SM00100">
    <property type="entry name" value="cNMP"/>
    <property type="match status" value="2"/>
</dbReference>
<proteinExistence type="predicted"/>
<evidence type="ECO:0000313" key="4">
    <source>
        <dbReference type="Proteomes" id="UP000192257"/>
    </source>
</evidence>
<dbReference type="OrthoDB" id="242245at2759"/>
<dbReference type="GO" id="GO:0034236">
    <property type="term" value="F:protein kinase A catalytic subunit binding"/>
    <property type="evidence" value="ECO:0007669"/>
    <property type="project" value="TreeGrafter"/>
</dbReference>
<feature type="region of interest" description="Disordered" evidence="1">
    <location>
        <begin position="543"/>
        <end position="566"/>
    </location>
</feature>
<dbReference type="GO" id="GO:0004862">
    <property type="term" value="F:cAMP-dependent protein kinase inhibitor activity"/>
    <property type="evidence" value="ECO:0007669"/>
    <property type="project" value="TreeGrafter"/>
</dbReference>
<dbReference type="Proteomes" id="UP000192257">
    <property type="component" value="Unassembled WGS sequence"/>
</dbReference>
<keyword evidence="3" id="KW-0808">Transferase</keyword>
<accession>A0A1X0PA25</accession>
<keyword evidence="4" id="KW-1185">Reference proteome</keyword>
<dbReference type="CDD" id="cd00038">
    <property type="entry name" value="CAP_ED"/>
    <property type="match status" value="2"/>
</dbReference>
<organism evidence="3 4">
    <name type="scientific">Trypanosoma theileri</name>
    <dbReference type="NCBI Taxonomy" id="67003"/>
    <lineage>
        <taxon>Eukaryota</taxon>
        <taxon>Discoba</taxon>
        <taxon>Euglenozoa</taxon>
        <taxon>Kinetoplastea</taxon>
        <taxon>Metakinetoplastina</taxon>
        <taxon>Trypanosomatida</taxon>
        <taxon>Trypanosomatidae</taxon>
        <taxon>Trypanosoma</taxon>
    </lineage>
</organism>
<dbReference type="GO" id="GO:0005952">
    <property type="term" value="C:cAMP-dependent protein kinase complex"/>
    <property type="evidence" value="ECO:0007669"/>
    <property type="project" value="InterPro"/>
</dbReference>
<evidence type="ECO:0000313" key="3">
    <source>
        <dbReference type="EMBL" id="ORC93681.1"/>
    </source>
</evidence>
<feature type="compositionally biased region" description="Polar residues" evidence="1">
    <location>
        <begin position="123"/>
        <end position="140"/>
    </location>
</feature>
<dbReference type="GO" id="GO:0016301">
    <property type="term" value="F:kinase activity"/>
    <property type="evidence" value="ECO:0007669"/>
    <property type="project" value="UniProtKB-KW"/>
</dbReference>
<dbReference type="GO" id="GO:0030552">
    <property type="term" value="F:cAMP binding"/>
    <property type="evidence" value="ECO:0007669"/>
    <property type="project" value="TreeGrafter"/>
</dbReference>
<name>A0A1X0PA25_9TRYP</name>
<dbReference type="AlphaFoldDB" id="A0A1X0PA25"/>
<dbReference type="EMBL" id="NBCO01000001">
    <property type="protein sequence ID" value="ORC93681.1"/>
    <property type="molecule type" value="Genomic_DNA"/>
</dbReference>
<dbReference type="PROSITE" id="PS50042">
    <property type="entry name" value="CNMP_BINDING_3"/>
    <property type="match status" value="2"/>
</dbReference>
<feature type="domain" description="Cyclic nucleotide-binding" evidence="2">
    <location>
        <begin position="415"/>
        <end position="536"/>
    </location>
</feature>
<dbReference type="SUPFAM" id="SSF51206">
    <property type="entry name" value="cAMP-binding domain-like"/>
    <property type="match status" value="2"/>
</dbReference>